<keyword evidence="2" id="KW-1185">Reference proteome</keyword>
<protein>
    <submittedName>
        <fullName evidence="1">Uncharacterized protein</fullName>
    </submittedName>
</protein>
<dbReference type="EMBL" id="BAAARV010000058">
    <property type="protein sequence ID" value="GAA2363474.1"/>
    <property type="molecule type" value="Genomic_DNA"/>
</dbReference>
<name>A0ABP5TWF5_9ACTN</name>
<comment type="caution">
    <text evidence="1">The sequence shown here is derived from an EMBL/GenBank/DDBJ whole genome shotgun (WGS) entry which is preliminary data.</text>
</comment>
<proteinExistence type="predicted"/>
<sequence length="51" mass="5398">MLVVTQRGEAAGVEMAYHAAGEAPAIAFLDKAVMRRLRDSLDEALRALAAA</sequence>
<accession>A0ABP5TWF5</accession>
<dbReference type="Proteomes" id="UP001501444">
    <property type="component" value="Unassembled WGS sequence"/>
</dbReference>
<gene>
    <name evidence="1" type="ORF">GCM10010170_060410</name>
</gene>
<evidence type="ECO:0000313" key="2">
    <source>
        <dbReference type="Proteomes" id="UP001501444"/>
    </source>
</evidence>
<organism evidence="1 2">
    <name type="scientific">Dactylosporangium salmoneum</name>
    <dbReference type="NCBI Taxonomy" id="53361"/>
    <lineage>
        <taxon>Bacteria</taxon>
        <taxon>Bacillati</taxon>
        <taxon>Actinomycetota</taxon>
        <taxon>Actinomycetes</taxon>
        <taxon>Micromonosporales</taxon>
        <taxon>Micromonosporaceae</taxon>
        <taxon>Dactylosporangium</taxon>
    </lineage>
</organism>
<reference evidence="2" key="1">
    <citation type="journal article" date="2019" name="Int. J. Syst. Evol. Microbiol.">
        <title>The Global Catalogue of Microorganisms (GCM) 10K type strain sequencing project: providing services to taxonomists for standard genome sequencing and annotation.</title>
        <authorList>
            <consortium name="The Broad Institute Genomics Platform"/>
            <consortium name="The Broad Institute Genome Sequencing Center for Infectious Disease"/>
            <person name="Wu L."/>
            <person name="Ma J."/>
        </authorList>
    </citation>
    <scope>NUCLEOTIDE SEQUENCE [LARGE SCALE GENOMIC DNA]</scope>
    <source>
        <strain evidence="2">JCM 3272</strain>
    </source>
</reference>
<evidence type="ECO:0000313" key="1">
    <source>
        <dbReference type="EMBL" id="GAA2363474.1"/>
    </source>
</evidence>